<comment type="caution">
    <text evidence="1">The sequence shown here is derived from an EMBL/GenBank/DDBJ whole genome shotgun (WGS) entry which is preliminary data.</text>
</comment>
<name>A0A7Y9WFN5_9BURK</name>
<protein>
    <submittedName>
        <fullName evidence="1">CheY-like chemotaxis protein</fullName>
    </submittedName>
</protein>
<dbReference type="EMBL" id="JACCAU010000001">
    <property type="protein sequence ID" value="NYH19961.1"/>
    <property type="molecule type" value="Genomic_DNA"/>
</dbReference>
<reference evidence="1 2" key="1">
    <citation type="submission" date="2020-07" db="EMBL/GenBank/DDBJ databases">
        <title>Exploring microbial biodiversity for novel pathways involved in the catabolism of aromatic compounds derived from lignin.</title>
        <authorList>
            <person name="Elkins J."/>
        </authorList>
    </citation>
    <scope>NUCLEOTIDE SEQUENCE [LARGE SCALE GENOMIC DNA]</scope>
    <source>
        <strain evidence="1 2">H2C3B</strain>
    </source>
</reference>
<sequence length="178" mass="19275">MLPILVEAPSFFYGYKEGNPGAHPGAHQERGLAVFSMRVLHDEGCNCRCTRRHARRSSRPSRKHGRVEIVGEAVDGAGTLALAKTTDATLLTLGLAMPGVHGIELIPLIKLENPLLRILVATRYPEQAHAMLVCAGQSSFKIRRCDAVILKSPRSQPGLTVCRALSRSGSICDLQALD</sequence>
<gene>
    <name evidence="1" type="ORF">GGD41_007189</name>
</gene>
<dbReference type="AlphaFoldDB" id="A0A7Y9WFN5"/>
<evidence type="ECO:0000313" key="2">
    <source>
        <dbReference type="Proteomes" id="UP000572540"/>
    </source>
</evidence>
<dbReference type="InterPro" id="IPR011006">
    <property type="entry name" value="CheY-like_superfamily"/>
</dbReference>
<dbReference type="SUPFAM" id="SSF52172">
    <property type="entry name" value="CheY-like"/>
    <property type="match status" value="1"/>
</dbReference>
<dbReference type="RefSeq" id="WP_179704555.1">
    <property type="nucleotide sequence ID" value="NZ_JACCAU010000001.1"/>
</dbReference>
<accession>A0A7Y9WFN5</accession>
<dbReference type="Proteomes" id="UP000572540">
    <property type="component" value="Unassembled WGS sequence"/>
</dbReference>
<proteinExistence type="predicted"/>
<organism evidence="1 2">
    <name type="scientific">Paraburkholderia bryophila</name>
    <dbReference type="NCBI Taxonomy" id="420952"/>
    <lineage>
        <taxon>Bacteria</taxon>
        <taxon>Pseudomonadati</taxon>
        <taxon>Pseudomonadota</taxon>
        <taxon>Betaproteobacteria</taxon>
        <taxon>Burkholderiales</taxon>
        <taxon>Burkholderiaceae</taxon>
        <taxon>Paraburkholderia</taxon>
    </lineage>
</organism>
<dbReference type="Gene3D" id="3.40.50.2300">
    <property type="match status" value="1"/>
</dbReference>
<evidence type="ECO:0000313" key="1">
    <source>
        <dbReference type="EMBL" id="NYH19961.1"/>
    </source>
</evidence>